<dbReference type="PROSITE" id="PS00923">
    <property type="entry name" value="ASP_GLU_RACEMASE_1"/>
    <property type="match status" value="1"/>
</dbReference>
<comment type="caution">
    <text evidence="8">The sequence shown here is derived from an EMBL/GenBank/DDBJ whole genome shotgun (WGS) entry which is preliminary data.</text>
</comment>
<evidence type="ECO:0000313" key="8">
    <source>
        <dbReference type="EMBL" id="MEA9358548.1"/>
    </source>
</evidence>
<evidence type="ECO:0000256" key="1">
    <source>
        <dbReference type="ARBA" id="ARBA00001602"/>
    </source>
</evidence>
<feature type="binding site" evidence="7">
    <location>
        <begin position="12"/>
        <end position="13"/>
    </location>
    <ligand>
        <name>substrate</name>
    </ligand>
</feature>
<name>A0ABU5VZQ1_9BACT</name>
<sequence>MSAKTHKIGVFDSGIGGFSVLSDLISAFPEAHFYYYSDDAHAPYGPKTDEYITNRTFVITDELISKGAEMIVVACNTATASSIDTLRTRYPEMTFVGVEPYLNAYYKETGPSKMAVLTTESTGKSERFKRLKERLDPKGFIDHYSLKNLARMVEDFYRDPSYEKEFDRLLDIELEPLKGKNYTHAILGCTHYPLVKDKIESILKLKTLSPSPYVAQRVRDLSVKEGEVKAPVSESFDFYSSSKPEWVEKNRHTFFGPFKK</sequence>
<keyword evidence="3 7" id="KW-0133">Cell shape</keyword>
<dbReference type="Gene3D" id="3.40.50.1860">
    <property type="match status" value="2"/>
</dbReference>
<feature type="binding site" evidence="7">
    <location>
        <begin position="190"/>
        <end position="191"/>
    </location>
    <ligand>
        <name>substrate</name>
    </ligand>
</feature>
<keyword evidence="4 7" id="KW-0573">Peptidoglycan synthesis</keyword>
<evidence type="ECO:0000256" key="5">
    <source>
        <dbReference type="ARBA" id="ARBA00023235"/>
    </source>
</evidence>
<dbReference type="HAMAP" id="MF_00258">
    <property type="entry name" value="Glu_racemase"/>
    <property type="match status" value="1"/>
</dbReference>
<dbReference type="InterPro" id="IPR001920">
    <property type="entry name" value="Asp/Glu_race"/>
</dbReference>
<dbReference type="InterPro" id="IPR004391">
    <property type="entry name" value="Glu_race"/>
</dbReference>
<feature type="active site" description="Proton donor/acceptor" evidence="7">
    <location>
        <position position="75"/>
    </location>
</feature>
<dbReference type="InterPro" id="IPR015942">
    <property type="entry name" value="Asp/Glu/hydantoin_racemase"/>
</dbReference>
<evidence type="ECO:0000256" key="6">
    <source>
        <dbReference type="ARBA" id="ARBA00023316"/>
    </source>
</evidence>
<organism evidence="8 9">
    <name type="scientific">Bacteriovorax antarcticus</name>
    <dbReference type="NCBI Taxonomy" id="3088717"/>
    <lineage>
        <taxon>Bacteria</taxon>
        <taxon>Pseudomonadati</taxon>
        <taxon>Bdellovibrionota</taxon>
        <taxon>Bacteriovoracia</taxon>
        <taxon>Bacteriovoracales</taxon>
        <taxon>Bacteriovoracaceae</taxon>
        <taxon>Bacteriovorax</taxon>
    </lineage>
</organism>
<dbReference type="EC" id="5.1.1.3" evidence="2 7"/>
<dbReference type="Pfam" id="PF01177">
    <property type="entry name" value="Asp_Glu_race"/>
    <property type="match status" value="1"/>
</dbReference>
<dbReference type="GO" id="GO:0008881">
    <property type="term" value="F:glutamate racemase activity"/>
    <property type="evidence" value="ECO:0007669"/>
    <property type="project" value="UniProtKB-EC"/>
</dbReference>
<dbReference type="PANTHER" id="PTHR21198">
    <property type="entry name" value="GLUTAMATE RACEMASE"/>
    <property type="match status" value="1"/>
</dbReference>
<accession>A0ABU5VZQ1</accession>
<evidence type="ECO:0000256" key="4">
    <source>
        <dbReference type="ARBA" id="ARBA00022984"/>
    </source>
</evidence>
<dbReference type="Proteomes" id="UP001302274">
    <property type="component" value="Unassembled WGS sequence"/>
</dbReference>
<reference evidence="8 9" key="1">
    <citation type="submission" date="2023-11" db="EMBL/GenBank/DDBJ databases">
        <title>A Novel Polar Bacteriovorax (B. antarcticus) Isolated from the Biocrust in Antarctica.</title>
        <authorList>
            <person name="Mun W."/>
            <person name="Choi S.Y."/>
            <person name="Mitchell R.J."/>
        </authorList>
    </citation>
    <scope>NUCLEOTIDE SEQUENCE [LARGE SCALE GENOMIC DNA]</scope>
    <source>
        <strain evidence="8 9">PP10</strain>
    </source>
</reference>
<dbReference type="PANTHER" id="PTHR21198:SF3">
    <property type="entry name" value="GLUTAMATE RACEMASE"/>
    <property type="match status" value="1"/>
</dbReference>
<dbReference type="EMBL" id="JAYGJQ010000003">
    <property type="protein sequence ID" value="MEA9358548.1"/>
    <property type="molecule type" value="Genomic_DNA"/>
</dbReference>
<protein>
    <recommendedName>
        <fullName evidence="2 7">Glutamate racemase</fullName>
        <ecNumber evidence="2 7">5.1.1.3</ecNumber>
    </recommendedName>
</protein>
<dbReference type="NCBIfam" id="TIGR00067">
    <property type="entry name" value="glut_race"/>
    <property type="match status" value="1"/>
</dbReference>
<dbReference type="SUPFAM" id="SSF53681">
    <property type="entry name" value="Aspartate/glutamate racemase"/>
    <property type="match status" value="2"/>
</dbReference>
<comment type="catalytic activity">
    <reaction evidence="1 7">
        <text>L-glutamate = D-glutamate</text>
        <dbReference type="Rhea" id="RHEA:12813"/>
        <dbReference type="ChEBI" id="CHEBI:29985"/>
        <dbReference type="ChEBI" id="CHEBI:29986"/>
        <dbReference type="EC" id="5.1.1.3"/>
    </reaction>
</comment>
<evidence type="ECO:0000256" key="7">
    <source>
        <dbReference type="HAMAP-Rule" id="MF_00258"/>
    </source>
</evidence>
<evidence type="ECO:0000256" key="3">
    <source>
        <dbReference type="ARBA" id="ARBA00022960"/>
    </source>
</evidence>
<proteinExistence type="inferred from homology"/>
<feature type="binding site" evidence="7">
    <location>
        <begin position="44"/>
        <end position="45"/>
    </location>
    <ligand>
        <name>substrate</name>
    </ligand>
</feature>
<feature type="active site" description="Proton donor/acceptor" evidence="7">
    <location>
        <position position="189"/>
    </location>
</feature>
<feature type="binding site" evidence="7">
    <location>
        <begin position="76"/>
        <end position="77"/>
    </location>
    <ligand>
        <name>substrate</name>
    </ligand>
</feature>
<comment type="similarity">
    <text evidence="7">Belongs to the aspartate/glutamate racemases family.</text>
</comment>
<dbReference type="InterPro" id="IPR018187">
    <property type="entry name" value="Asp/Glu_racemase_AS_1"/>
</dbReference>
<keyword evidence="9" id="KW-1185">Reference proteome</keyword>
<comment type="function">
    <text evidence="7">Provides the (R)-glutamate required for cell wall biosynthesis.</text>
</comment>
<keyword evidence="6 7" id="KW-0961">Cell wall biogenesis/degradation</keyword>
<evidence type="ECO:0000256" key="2">
    <source>
        <dbReference type="ARBA" id="ARBA00013090"/>
    </source>
</evidence>
<comment type="pathway">
    <text evidence="7">Cell wall biogenesis; peptidoglycan biosynthesis.</text>
</comment>
<dbReference type="RefSeq" id="WP_323579008.1">
    <property type="nucleotide sequence ID" value="NZ_JAYGJQ010000003.1"/>
</dbReference>
<evidence type="ECO:0000313" key="9">
    <source>
        <dbReference type="Proteomes" id="UP001302274"/>
    </source>
</evidence>
<keyword evidence="5 7" id="KW-0413">Isomerase</keyword>
<gene>
    <name evidence="7 8" type="primary">murI</name>
    <name evidence="8" type="ORF">SHI21_20090</name>
</gene>